<protein>
    <submittedName>
        <fullName evidence="1">Uncharacterized protein</fullName>
    </submittedName>
</protein>
<dbReference type="AlphaFoldDB" id="A7F212"/>
<evidence type="ECO:0000313" key="1">
    <source>
        <dbReference type="EMBL" id="EDN95754.1"/>
    </source>
</evidence>
<dbReference type="InParanoid" id="A7F212"/>
<gene>
    <name evidence="1" type="ORF">SS1G_11633</name>
</gene>
<dbReference type="EMBL" id="CH476638">
    <property type="protein sequence ID" value="EDN95754.1"/>
    <property type="molecule type" value="Genomic_DNA"/>
</dbReference>
<dbReference type="Proteomes" id="UP000001312">
    <property type="component" value="Unassembled WGS sequence"/>
</dbReference>
<dbReference type="KEGG" id="ssl:SS1G_11633"/>
<keyword evidence="2" id="KW-1185">Reference proteome</keyword>
<organism evidence="1 2">
    <name type="scientific">Sclerotinia sclerotiorum (strain ATCC 18683 / 1980 / Ss-1)</name>
    <name type="common">White mold</name>
    <name type="synonym">Whetzelinia sclerotiorum</name>
    <dbReference type="NCBI Taxonomy" id="665079"/>
    <lineage>
        <taxon>Eukaryota</taxon>
        <taxon>Fungi</taxon>
        <taxon>Dikarya</taxon>
        <taxon>Ascomycota</taxon>
        <taxon>Pezizomycotina</taxon>
        <taxon>Leotiomycetes</taxon>
        <taxon>Helotiales</taxon>
        <taxon>Sclerotiniaceae</taxon>
        <taxon>Sclerotinia</taxon>
    </lineage>
</organism>
<accession>A7F212</accession>
<dbReference type="RefSeq" id="XP_001587640.1">
    <property type="nucleotide sequence ID" value="XM_001587590.1"/>
</dbReference>
<proteinExistence type="predicted"/>
<name>A7F212_SCLS1</name>
<dbReference type="GeneID" id="5483744"/>
<reference evidence="2" key="1">
    <citation type="journal article" date="2011" name="PLoS Genet.">
        <title>Genomic analysis of the necrotrophic fungal pathogens Sclerotinia sclerotiorum and Botrytis cinerea.</title>
        <authorList>
            <person name="Amselem J."/>
            <person name="Cuomo C.A."/>
            <person name="van Kan J.A."/>
            <person name="Viaud M."/>
            <person name="Benito E.P."/>
            <person name="Couloux A."/>
            <person name="Coutinho P.M."/>
            <person name="de Vries R.P."/>
            <person name="Dyer P.S."/>
            <person name="Fillinger S."/>
            <person name="Fournier E."/>
            <person name="Gout L."/>
            <person name="Hahn M."/>
            <person name="Kohn L."/>
            <person name="Lapalu N."/>
            <person name="Plummer K.M."/>
            <person name="Pradier J.M."/>
            <person name="Quevillon E."/>
            <person name="Sharon A."/>
            <person name="Simon A."/>
            <person name="ten Have A."/>
            <person name="Tudzynski B."/>
            <person name="Tudzynski P."/>
            <person name="Wincker P."/>
            <person name="Andrew M."/>
            <person name="Anthouard V."/>
            <person name="Beever R.E."/>
            <person name="Beffa R."/>
            <person name="Benoit I."/>
            <person name="Bouzid O."/>
            <person name="Brault B."/>
            <person name="Chen Z."/>
            <person name="Choquer M."/>
            <person name="Collemare J."/>
            <person name="Cotton P."/>
            <person name="Danchin E.G."/>
            <person name="Da Silva C."/>
            <person name="Gautier A."/>
            <person name="Giraud C."/>
            <person name="Giraud T."/>
            <person name="Gonzalez C."/>
            <person name="Grossetete S."/>
            <person name="Guldener U."/>
            <person name="Henrissat B."/>
            <person name="Howlett B.J."/>
            <person name="Kodira C."/>
            <person name="Kretschmer M."/>
            <person name="Lappartient A."/>
            <person name="Leroch M."/>
            <person name="Levis C."/>
            <person name="Mauceli E."/>
            <person name="Neuveglise C."/>
            <person name="Oeser B."/>
            <person name="Pearson M."/>
            <person name="Poulain J."/>
            <person name="Poussereau N."/>
            <person name="Quesneville H."/>
            <person name="Rascle C."/>
            <person name="Schumacher J."/>
            <person name="Segurens B."/>
            <person name="Sexton A."/>
            <person name="Silva E."/>
            <person name="Sirven C."/>
            <person name="Soanes D.M."/>
            <person name="Talbot N.J."/>
            <person name="Templeton M."/>
            <person name="Yandava C."/>
            <person name="Yarden O."/>
            <person name="Zeng Q."/>
            <person name="Rollins J.A."/>
            <person name="Lebrun M.H."/>
            <person name="Dickman M."/>
        </authorList>
    </citation>
    <scope>NUCLEOTIDE SEQUENCE [LARGE SCALE GENOMIC DNA]</scope>
    <source>
        <strain evidence="2">ATCC 18683 / 1980 / Ss-1</strain>
    </source>
</reference>
<sequence length="70" mass="7962">MHPLGGGRDSIFIHLSFVQPRFPKFLTDTEPSNRRDKAIPIDRELHASPFLFAGNAVRSIRYFHLGAARD</sequence>
<evidence type="ECO:0000313" key="2">
    <source>
        <dbReference type="Proteomes" id="UP000001312"/>
    </source>
</evidence>